<proteinExistence type="predicted"/>
<evidence type="ECO:0000313" key="3">
    <source>
        <dbReference type="Proteomes" id="UP000734854"/>
    </source>
</evidence>
<name>A0A8J5KBJ7_ZINOF</name>
<gene>
    <name evidence="2" type="ORF">ZIOFF_059610</name>
</gene>
<comment type="caution">
    <text evidence="2">The sequence shown here is derived from an EMBL/GenBank/DDBJ whole genome shotgun (WGS) entry which is preliminary data.</text>
</comment>
<dbReference type="PANTHER" id="PTHR13690">
    <property type="entry name" value="TRANSCRIPTION FACTOR POSF21-RELATED"/>
    <property type="match status" value="1"/>
</dbReference>
<keyword evidence="3" id="KW-1185">Reference proteome</keyword>
<dbReference type="AlphaFoldDB" id="A0A8J5KBJ7"/>
<sequence length="169" mass="18721">MITTADGTAANGDGIKEGNKSGSATTNHFRSLSMESLIGKLQDTMTNTSSSEFNSTEMKKILANKKLVEMAETDSKRIKRCFSNFCSSQFSGNLKRLLNLHQDFGEQAISSSIEGEEAEFILADCYVDYFMAHEQLLDQTGITALKCQNNELRICLKGMEQQAKLRTTP</sequence>
<evidence type="ECO:0000313" key="2">
    <source>
        <dbReference type="EMBL" id="KAG6482970.1"/>
    </source>
</evidence>
<organism evidence="2 3">
    <name type="scientific">Zingiber officinale</name>
    <name type="common">Ginger</name>
    <name type="synonym">Amomum zingiber</name>
    <dbReference type="NCBI Taxonomy" id="94328"/>
    <lineage>
        <taxon>Eukaryota</taxon>
        <taxon>Viridiplantae</taxon>
        <taxon>Streptophyta</taxon>
        <taxon>Embryophyta</taxon>
        <taxon>Tracheophyta</taxon>
        <taxon>Spermatophyta</taxon>
        <taxon>Magnoliopsida</taxon>
        <taxon>Liliopsida</taxon>
        <taxon>Zingiberales</taxon>
        <taxon>Zingiberaceae</taxon>
        <taxon>Zingiber</taxon>
    </lineage>
</organism>
<dbReference type="Proteomes" id="UP000734854">
    <property type="component" value="Unassembled WGS sequence"/>
</dbReference>
<reference evidence="2 3" key="1">
    <citation type="submission" date="2020-08" db="EMBL/GenBank/DDBJ databases">
        <title>Plant Genome Project.</title>
        <authorList>
            <person name="Zhang R.-G."/>
        </authorList>
    </citation>
    <scope>NUCLEOTIDE SEQUENCE [LARGE SCALE GENOMIC DNA]</scope>
    <source>
        <tissue evidence="2">Rhizome</tissue>
    </source>
</reference>
<evidence type="ECO:0000256" key="1">
    <source>
        <dbReference type="SAM" id="MobiDB-lite"/>
    </source>
</evidence>
<dbReference type="EMBL" id="JACMSC010000016">
    <property type="protein sequence ID" value="KAG6482970.1"/>
    <property type="molecule type" value="Genomic_DNA"/>
</dbReference>
<dbReference type="PANTHER" id="PTHR13690:SF80">
    <property type="entry name" value="BZIP TRANSCRIPTION FACTOR FAMILY PROTEIN-RELATED"/>
    <property type="match status" value="1"/>
</dbReference>
<feature type="region of interest" description="Disordered" evidence="1">
    <location>
        <begin position="1"/>
        <end position="26"/>
    </location>
</feature>
<accession>A0A8J5KBJ7</accession>
<dbReference type="GO" id="GO:0005634">
    <property type="term" value="C:nucleus"/>
    <property type="evidence" value="ECO:0007669"/>
    <property type="project" value="TreeGrafter"/>
</dbReference>
<protein>
    <submittedName>
        <fullName evidence="2">Uncharacterized protein</fullName>
    </submittedName>
</protein>
<dbReference type="GO" id="GO:0003700">
    <property type="term" value="F:DNA-binding transcription factor activity"/>
    <property type="evidence" value="ECO:0007669"/>
    <property type="project" value="TreeGrafter"/>
</dbReference>